<name>A0A671KDQ6_9TELE</name>
<dbReference type="RefSeq" id="XP_016308439.1">
    <property type="nucleotide sequence ID" value="XM_016452953.1"/>
</dbReference>
<keyword evidence="1" id="KW-0862">Zinc</keyword>
<dbReference type="Ensembl" id="ENSSANT00000004344.1">
    <property type="protein sequence ID" value="ENSSANP00000004043.1"/>
    <property type="gene ID" value="ENSSANG00000002218.1"/>
</dbReference>
<evidence type="ECO:0000313" key="2">
    <source>
        <dbReference type="Ensembl" id="ENSSANP00000004043.1"/>
    </source>
</evidence>
<dbReference type="AlphaFoldDB" id="A0A671KDQ6"/>
<dbReference type="Pfam" id="PF03637">
    <property type="entry name" value="Mob1_phocein"/>
    <property type="match status" value="1"/>
</dbReference>
<feature type="binding site" evidence="1">
    <location>
        <position position="186"/>
    </location>
    <ligand>
        <name>Zn(2+)</name>
        <dbReference type="ChEBI" id="CHEBI:29105"/>
    </ligand>
</feature>
<accession>A0A671KDQ6</accession>
<dbReference type="InterPro" id="IPR036703">
    <property type="entry name" value="MOB_kinase_act_sf"/>
</dbReference>
<sequence length="238" mass="26735">MGRSILDMGGCQSYSSSDEEDVSALKANYTNVSLFKLRNNSLHLVPSAEVKPYLTDHFLSRRITDLDLLTLSALPHGLDQQEWIATNTVSFFQHTTLFFSALSDCCSITTCPAAKSSGNLLYEWTDDQGKKLKCSAPIYIDYALSYIQEILSDERVFPTKAGSSFPSGFIFLIQKIFVMLFRTLAHLFSVHYQDAIAVEIHPQLNTLFTHFITFSHTFRLLEPSETAPIDELIAVLTC</sequence>
<keyword evidence="3" id="KW-1185">Reference proteome</keyword>
<dbReference type="PANTHER" id="PTHR22599">
    <property type="entry name" value="MPS ONE BINDER KINASE ACTIVATOR-LIKE MOB"/>
    <property type="match status" value="1"/>
</dbReference>
<reference evidence="2" key="2">
    <citation type="submission" date="2025-09" db="UniProtKB">
        <authorList>
            <consortium name="Ensembl"/>
        </authorList>
    </citation>
    <scope>IDENTIFICATION</scope>
</reference>
<reference evidence="2" key="1">
    <citation type="submission" date="2025-08" db="UniProtKB">
        <authorList>
            <consortium name="Ensembl"/>
        </authorList>
    </citation>
    <scope>IDENTIFICATION</scope>
</reference>
<dbReference type="InterPro" id="IPR005301">
    <property type="entry name" value="MOB_kinase_act_fam"/>
</dbReference>
<evidence type="ECO:0000256" key="1">
    <source>
        <dbReference type="PIRSR" id="PIRSR605301-1"/>
    </source>
</evidence>
<dbReference type="GeneID" id="107662838"/>
<keyword evidence="1" id="KW-0479">Metal-binding</keyword>
<dbReference type="OrthoDB" id="8170117at2759"/>
<dbReference type="SUPFAM" id="SSF101152">
    <property type="entry name" value="Mob1/phocein"/>
    <property type="match status" value="1"/>
</dbReference>
<feature type="binding site" evidence="1">
    <location>
        <position position="111"/>
    </location>
    <ligand>
        <name>Zn(2+)</name>
        <dbReference type="ChEBI" id="CHEBI:29105"/>
    </ligand>
</feature>
<feature type="binding site" evidence="1">
    <location>
        <position position="106"/>
    </location>
    <ligand>
        <name>Zn(2+)</name>
        <dbReference type="ChEBI" id="CHEBI:29105"/>
    </ligand>
</feature>
<dbReference type="Proteomes" id="UP000472260">
    <property type="component" value="Unassembled WGS sequence"/>
</dbReference>
<organism evidence="2 3">
    <name type="scientific">Sinocyclocheilus anshuiensis</name>
    <dbReference type="NCBI Taxonomy" id="1608454"/>
    <lineage>
        <taxon>Eukaryota</taxon>
        <taxon>Metazoa</taxon>
        <taxon>Chordata</taxon>
        <taxon>Craniata</taxon>
        <taxon>Vertebrata</taxon>
        <taxon>Euteleostomi</taxon>
        <taxon>Actinopterygii</taxon>
        <taxon>Neopterygii</taxon>
        <taxon>Teleostei</taxon>
        <taxon>Ostariophysi</taxon>
        <taxon>Cypriniformes</taxon>
        <taxon>Cyprinidae</taxon>
        <taxon>Cyprininae</taxon>
        <taxon>Sinocyclocheilus</taxon>
    </lineage>
</organism>
<protein>
    <submittedName>
        <fullName evidence="2">MOB kinase activator 2-like</fullName>
    </submittedName>
</protein>
<proteinExistence type="predicted"/>
<gene>
    <name evidence="2" type="primary">LOC107662838</name>
</gene>
<dbReference type="Gene3D" id="1.20.140.30">
    <property type="entry name" value="MOB kinase activator"/>
    <property type="match status" value="1"/>
</dbReference>
<evidence type="ECO:0000313" key="3">
    <source>
        <dbReference type="Proteomes" id="UP000472260"/>
    </source>
</evidence>
<dbReference type="SMART" id="SM01388">
    <property type="entry name" value="Mob1_phocein"/>
    <property type="match status" value="1"/>
</dbReference>
<feature type="binding site" evidence="1">
    <location>
        <position position="191"/>
    </location>
    <ligand>
        <name>Zn(2+)</name>
        <dbReference type="ChEBI" id="CHEBI:29105"/>
    </ligand>
</feature>